<dbReference type="InParanoid" id="A0A4R2PKQ2"/>
<protein>
    <submittedName>
        <fullName evidence="2">Uncharacterized protein</fullName>
    </submittedName>
</protein>
<feature type="region of interest" description="Disordered" evidence="1">
    <location>
        <begin position="1"/>
        <end position="74"/>
    </location>
</feature>
<accession>A0A4R2PKQ2</accession>
<comment type="caution">
    <text evidence="2">The sequence shown here is derived from an EMBL/GenBank/DDBJ whole genome shotgun (WGS) entry which is preliminary data.</text>
</comment>
<dbReference type="AlphaFoldDB" id="A0A4R2PKQ2"/>
<organism evidence="2 3">
    <name type="scientific">Rhodothalassium salexigens DSM 2132</name>
    <dbReference type="NCBI Taxonomy" id="1188247"/>
    <lineage>
        <taxon>Bacteria</taxon>
        <taxon>Pseudomonadati</taxon>
        <taxon>Pseudomonadota</taxon>
        <taxon>Alphaproteobacteria</taxon>
        <taxon>Rhodothalassiales</taxon>
        <taxon>Rhodothalassiaceae</taxon>
        <taxon>Rhodothalassium</taxon>
    </lineage>
</organism>
<dbReference type="EMBL" id="SLXO01000004">
    <property type="protein sequence ID" value="TCP35374.1"/>
    <property type="molecule type" value="Genomic_DNA"/>
</dbReference>
<sequence>MAVSRTGPVNPVSSGGHQASESDGSKRKKKRQDDAPKGHTDAGVHLTLSPEAVAALEAQARDDDGDDADESDER</sequence>
<name>A0A4R2PKQ2_RHOSA</name>
<reference evidence="2 3" key="1">
    <citation type="submission" date="2019-03" db="EMBL/GenBank/DDBJ databases">
        <title>Genomic Encyclopedia of Type Strains, Phase IV (KMG-IV): sequencing the most valuable type-strain genomes for metagenomic binning, comparative biology and taxonomic classification.</title>
        <authorList>
            <person name="Goeker M."/>
        </authorList>
    </citation>
    <scope>NUCLEOTIDE SEQUENCE [LARGE SCALE GENOMIC DNA]</scope>
    <source>
        <strain evidence="2 3">DSM 2132</strain>
    </source>
</reference>
<feature type="compositionally biased region" description="Basic and acidic residues" evidence="1">
    <location>
        <begin position="31"/>
        <end position="42"/>
    </location>
</feature>
<gene>
    <name evidence="2" type="ORF">EV659_104226</name>
</gene>
<feature type="compositionally biased region" description="Polar residues" evidence="1">
    <location>
        <begin position="11"/>
        <end position="22"/>
    </location>
</feature>
<evidence type="ECO:0000313" key="2">
    <source>
        <dbReference type="EMBL" id="TCP35374.1"/>
    </source>
</evidence>
<dbReference type="RefSeq" id="WP_132708268.1">
    <property type="nucleotide sequence ID" value="NZ_JACIGF010000004.1"/>
</dbReference>
<proteinExistence type="predicted"/>
<evidence type="ECO:0000313" key="3">
    <source>
        <dbReference type="Proteomes" id="UP000295399"/>
    </source>
</evidence>
<feature type="compositionally biased region" description="Acidic residues" evidence="1">
    <location>
        <begin position="63"/>
        <end position="74"/>
    </location>
</feature>
<dbReference type="Proteomes" id="UP000295399">
    <property type="component" value="Unassembled WGS sequence"/>
</dbReference>
<keyword evidence="3" id="KW-1185">Reference proteome</keyword>
<evidence type="ECO:0000256" key="1">
    <source>
        <dbReference type="SAM" id="MobiDB-lite"/>
    </source>
</evidence>